<dbReference type="CDD" id="cd05466">
    <property type="entry name" value="PBP2_LTTR_substrate"/>
    <property type="match status" value="1"/>
</dbReference>
<dbReference type="InterPro" id="IPR036388">
    <property type="entry name" value="WH-like_DNA-bd_sf"/>
</dbReference>
<keyword evidence="2" id="KW-0805">Transcription regulation</keyword>
<dbReference type="Gene3D" id="1.10.10.10">
    <property type="entry name" value="Winged helix-like DNA-binding domain superfamily/Winged helix DNA-binding domain"/>
    <property type="match status" value="1"/>
</dbReference>
<evidence type="ECO:0000259" key="5">
    <source>
        <dbReference type="PROSITE" id="PS50931"/>
    </source>
</evidence>
<protein>
    <submittedName>
        <fullName evidence="6">Aminoethylphosphonate catabolism associated LysR family transcriptional regulator</fullName>
    </submittedName>
</protein>
<dbReference type="InterPro" id="IPR017724">
    <property type="entry name" value="Tscrpt_reg_LysR"/>
</dbReference>
<proteinExistence type="inferred from homology"/>
<gene>
    <name evidence="6" type="ORF">L544_2715</name>
</gene>
<dbReference type="SUPFAM" id="SSF53850">
    <property type="entry name" value="Periplasmic binding protein-like II"/>
    <property type="match status" value="1"/>
</dbReference>
<name>A0ABR4R4Q0_9BORD</name>
<dbReference type="Pfam" id="PF03466">
    <property type="entry name" value="LysR_substrate"/>
    <property type="match status" value="1"/>
</dbReference>
<dbReference type="SUPFAM" id="SSF46785">
    <property type="entry name" value="Winged helix' DNA-binding domain"/>
    <property type="match status" value="1"/>
</dbReference>
<dbReference type="InterPro" id="IPR000847">
    <property type="entry name" value="LysR_HTH_N"/>
</dbReference>
<dbReference type="InterPro" id="IPR036390">
    <property type="entry name" value="WH_DNA-bd_sf"/>
</dbReference>
<dbReference type="PANTHER" id="PTHR30126">
    <property type="entry name" value="HTH-TYPE TRANSCRIPTIONAL REGULATOR"/>
    <property type="match status" value="1"/>
</dbReference>
<dbReference type="Gene3D" id="3.40.190.290">
    <property type="match status" value="1"/>
</dbReference>
<comment type="caution">
    <text evidence="6">The sequence shown here is derived from an EMBL/GenBank/DDBJ whole genome shotgun (WGS) entry which is preliminary data.</text>
</comment>
<evidence type="ECO:0000256" key="3">
    <source>
        <dbReference type="ARBA" id="ARBA00023125"/>
    </source>
</evidence>
<comment type="similarity">
    <text evidence="1">Belongs to the LysR transcriptional regulatory family.</text>
</comment>
<keyword evidence="4" id="KW-0804">Transcription</keyword>
<keyword evidence="3" id="KW-0238">DNA-binding</keyword>
<sequence length="313" mass="35138">MKSSKYFGLLAYLAATSDTPRARVPSPLLVAELKSFYAVARCGSVTKAASQLGVSQPTVTGQLRQLESRYGIELFYRQGRSLRLSDAGHRLMPLVEQLMLQESEIEFRLRDACELREGNLRIGATGPFYIMDTVRRYNERYPGIELQLTIGNSQSMLQALHEYRIEIATSSYATEDKHLYRRTIAADPLRVVVHREHPLADRASVSLADLRPYTLLLREPGSMTRQLTEQALAEAGVTPATILEIGSRESIRQAVLCNLGLSLIPAREAPAHPQLAALELSGTRIMMHEYLYCLRERQPVQLIARFLELAPQT</sequence>
<reference evidence="6 7" key="1">
    <citation type="submission" date="2014-03" db="EMBL/GenBank/DDBJ databases">
        <title>Genome sequence of Bordetella hinzii.</title>
        <authorList>
            <person name="Register K."/>
            <person name="Harvill E."/>
            <person name="Goodfield L.L."/>
            <person name="Ivanov Y.V."/>
            <person name="Meyer J.A."/>
            <person name="Muse S.J."/>
            <person name="Jacobs N."/>
            <person name="Bendor L."/>
            <person name="Smallridge W.E."/>
            <person name="Brinkac L.M."/>
            <person name="Sanka R."/>
            <person name="Kim M."/>
            <person name="Losada L."/>
        </authorList>
    </citation>
    <scope>NUCLEOTIDE SEQUENCE [LARGE SCALE GENOMIC DNA]</scope>
    <source>
        <strain evidence="6 7">OH87 BAL007II</strain>
    </source>
</reference>
<accession>A0ABR4R4Q0</accession>
<keyword evidence="7" id="KW-1185">Reference proteome</keyword>
<evidence type="ECO:0000313" key="6">
    <source>
        <dbReference type="EMBL" id="KCB25459.1"/>
    </source>
</evidence>
<dbReference type="Proteomes" id="UP000025748">
    <property type="component" value="Unassembled WGS sequence"/>
</dbReference>
<evidence type="ECO:0000313" key="7">
    <source>
        <dbReference type="Proteomes" id="UP000025748"/>
    </source>
</evidence>
<dbReference type="EMBL" id="JHEM01000006">
    <property type="protein sequence ID" value="KCB25459.1"/>
    <property type="molecule type" value="Genomic_DNA"/>
</dbReference>
<dbReference type="PRINTS" id="PR00039">
    <property type="entry name" value="HTHLYSR"/>
</dbReference>
<dbReference type="PANTHER" id="PTHR30126:SF94">
    <property type="entry name" value="LYSR FAMILY TRANSCRIPTIONAL REGULATOR"/>
    <property type="match status" value="1"/>
</dbReference>
<evidence type="ECO:0000256" key="2">
    <source>
        <dbReference type="ARBA" id="ARBA00023015"/>
    </source>
</evidence>
<organism evidence="6 7">
    <name type="scientific">Bordetella hinzii OH87 BAL007II</name>
    <dbReference type="NCBI Taxonomy" id="1331262"/>
    <lineage>
        <taxon>Bacteria</taxon>
        <taxon>Pseudomonadati</taxon>
        <taxon>Pseudomonadota</taxon>
        <taxon>Betaproteobacteria</taxon>
        <taxon>Burkholderiales</taxon>
        <taxon>Alcaligenaceae</taxon>
        <taxon>Bordetella</taxon>
    </lineage>
</organism>
<dbReference type="NCBIfam" id="TIGR03339">
    <property type="entry name" value="phn_lysR"/>
    <property type="match status" value="1"/>
</dbReference>
<evidence type="ECO:0000256" key="1">
    <source>
        <dbReference type="ARBA" id="ARBA00009437"/>
    </source>
</evidence>
<dbReference type="Pfam" id="PF00126">
    <property type="entry name" value="HTH_1"/>
    <property type="match status" value="1"/>
</dbReference>
<evidence type="ECO:0000256" key="4">
    <source>
        <dbReference type="ARBA" id="ARBA00023163"/>
    </source>
</evidence>
<dbReference type="InterPro" id="IPR005119">
    <property type="entry name" value="LysR_subst-bd"/>
</dbReference>
<dbReference type="PROSITE" id="PS50931">
    <property type="entry name" value="HTH_LYSR"/>
    <property type="match status" value="1"/>
</dbReference>
<feature type="domain" description="HTH lysR-type" evidence="5">
    <location>
        <begin position="28"/>
        <end position="85"/>
    </location>
</feature>